<reference evidence="5 6" key="1">
    <citation type="submission" date="2020-10" db="EMBL/GenBank/DDBJ databases">
        <title>Plant Genome Project.</title>
        <authorList>
            <person name="Zhang R.-G."/>
        </authorList>
    </citation>
    <scope>NUCLEOTIDE SEQUENCE [LARGE SCALE GENOMIC DNA]</scope>
    <source>
        <strain evidence="5">FAFU-HL-1</strain>
        <tissue evidence="5">Leaf</tissue>
    </source>
</reference>
<keyword evidence="1" id="KW-0378">Hydrolase</keyword>
<accession>A0A835JN50</accession>
<dbReference type="EMBL" id="JADGMS010000012">
    <property type="protein sequence ID" value="KAF9671469.1"/>
    <property type="molecule type" value="Genomic_DNA"/>
</dbReference>
<evidence type="ECO:0008006" key="7">
    <source>
        <dbReference type="Google" id="ProtNLM"/>
    </source>
</evidence>
<dbReference type="SMART" id="SM00490">
    <property type="entry name" value="HELICc"/>
    <property type="match status" value="1"/>
</dbReference>
<feature type="domain" description="Helicase C-terminal" evidence="4">
    <location>
        <begin position="554"/>
        <end position="741"/>
    </location>
</feature>
<dbReference type="GO" id="GO:0003676">
    <property type="term" value="F:nucleic acid binding"/>
    <property type="evidence" value="ECO:0007669"/>
    <property type="project" value="InterPro"/>
</dbReference>
<feature type="compositionally biased region" description="Basic and acidic residues" evidence="2">
    <location>
        <begin position="1230"/>
        <end position="1240"/>
    </location>
</feature>
<evidence type="ECO:0000313" key="5">
    <source>
        <dbReference type="EMBL" id="KAF9671469.1"/>
    </source>
</evidence>
<name>A0A835JN50_9ROSI</name>
<dbReference type="PROSITE" id="PS51192">
    <property type="entry name" value="HELICASE_ATP_BIND_1"/>
    <property type="match status" value="1"/>
</dbReference>
<feature type="region of interest" description="Disordered" evidence="2">
    <location>
        <begin position="806"/>
        <end position="830"/>
    </location>
</feature>
<dbReference type="InterPro" id="IPR003615">
    <property type="entry name" value="HNH_nuc"/>
</dbReference>
<feature type="domain" description="Helicase ATP-binding" evidence="3">
    <location>
        <begin position="217"/>
        <end position="345"/>
    </location>
</feature>
<evidence type="ECO:0000256" key="1">
    <source>
        <dbReference type="ARBA" id="ARBA00022801"/>
    </source>
</evidence>
<dbReference type="GO" id="GO:0031297">
    <property type="term" value="P:replication fork processing"/>
    <property type="evidence" value="ECO:0007669"/>
    <property type="project" value="TreeGrafter"/>
</dbReference>
<dbReference type="Pfam" id="PF00176">
    <property type="entry name" value="SNF2-rel_dom"/>
    <property type="match status" value="1"/>
</dbReference>
<keyword evidence="6" id="KW-1185">Reference proteome</keyword>
<dbReference type="Pfam" id="PF01844">
    <property type="entry name" value="HNH"/>
    <property type="match status" value="1"/>
</dbReference>
<dbReference type="CDD" id="cd18793">
    <property type="entry name" value="SF2_C_SNF"/>
    <property type="match status" value="1"/>
</dbReference>
<dbReference type="Proteomes" id="UP000657918">
    <property type="component" value="Unassembled WGS sequence"/>
</dbReference>
<sequence>MQITEEQIQRAETNRLAALEKRKACIINQQQQHQQHRNPWRLFKCRKLSPEPSSITCTTKPPLFNRVNPDLDTHLPQTFRLRLEICSPDSFSITPEAIKGFPYPGEEKCLYTLKSCLSNAMESRYTQIDGGGRASVYNIRDYDVVLTCLKNCKGIEIEKIPFSTLNIIQRLSMSFDAGRWEPCRPEHLTDEKVDECIRMLPRKLLDALLPFQLDGLRFGLRRGGRCLIADEMGLGKTLQAIAIAGCFINEGPILVVCPAILRFSWAEELERWMPFCLPSEIHLVFGHRNNPVHLTRCPKVVVISYTMLHHLRKAMLEQEWALLIVDESHHVRCSKNKSEPNEVQIPIYLFMVRVNLYKSSSRCGRKGQAHSSSVRDTFFVQVVTCTVEAKLHSCDYRPYDIFHQINMLWPGLLGQNKYDFAKTYCAVKSVRTYEAKGFQDFSKGIRLEELNVLLRQTVMIRRLKEHVLKQLPPKRRQIIRLLLKRSDIILAKAASGGGVNHDASERNAAEAINSENLDGSDESGGCCRSKELSYQELGIAKLSGFCEWLSIHPLISDGVAKLDADHSSQKMIIFAHHLKVLDGVQEFVCEKGVGFVRIDGNTLASDRQNAVSSFQSSNKACTCSGDAVQGCSEPDFYRLFRDVGIVKIAIIGITAGGVGLDFSSAQNVVFLELPQSPSLMLQAEDRAHRRGQSNAVNIYIFCAKDTLDETRWQNLNKSLHRVSSTMDGKYDAVPEILVERISYFGKSDKGIRGSSEVQVELPDSGSVWDSQPFKTHNEENAVMVLDNVTDKDFVAKKNLEGISEIEIRSSGRNDSSSEGHEGNDQSEKENKLCVQTTETKDSGLAQQNEADECQSNELYSLRFEVSKYTGRIHLYSCILGKDTRPQPLYENFQPEELESLASNDSKETDFKFLKQNPVSRHALLSFIKEWNALRPIERRKLCGKTLQLPLHVELCYLNESTNHRIGGLLKGGSKRRSTPLGEISHPLPSNAILKKVHLSSTYGQKEKQYTQGWTLMDEPLCKLCQMPCKGSDAKTPRYFEDLFCDLICCEEYRIRTSSRSLRQELFQIEHGVCTICRLDCHQLVRTIKPLSLERRRQYIEEAAPNVASQKKLLDKLANDPSEGNAWHADHIVPVYRGGGECKLENMRTLCVACHSKVTAAQRAERCSTREKARKQLEIIMNDMKYMEETATNVKGHGHSQMREEDVVDELLVKVPGSAYSGGLSTDPESEELKKSSIDEC</sequence>
<comment type="caution">
    <text evidence="5">The sequence shown here is derived from an EMBL/GenBank/DDBJ whole genome shotgun (WGS) entry which is preliminary data.</text>
</comment>
<dbReference type="InterPro" id="IPR001650">
    <property type="entry name" value="Helicase_C-like"/>
</dbReference>
<feature type="region of interest" description="Disordered" evidence="2">
    <location>
        <begin position="1218"/>
        <end position="1240"/>
    </location>
</feature>
<dbReference type="PANTHER" id="PTHR45766">
    <property type="entry name" value="DNA ANNEALING HELICASE AND ENDONUCLEASE ZRANB3 FAMILY MEMBER"/>
    <property type="match status" value="1"/>
</dbReference>
<evidence type="ECO:0000259" key="4">
    <source>
        <dbReference type="PROSITE" id="PS51194"/>
    </source>
</evidence>
<gene>
    <name evidence="5" type="ORF">SADUNF_Sadunf12G0051000</name>
</gene>
<protein>
    <recommendedName>
        <fullName evidence="7">SNF2 domain-containing protein / helicase domain-containing protein / HNH endonuclease domain-containing protein</fullName>
    </recommendedName>
</protein>
<evidence type="ECO:0000256" key="2">
    <source>
        <dbReference type="SAM" id="MobiDB-lite"/>
    </source>
</evidence>
<dbReference type="GO" id="GO:0004520">
    <property type="term" value="F:DNA endonuclease activity"/>
    <property type="evidence" value="ECO:0007669"/>
    <property type="project" value="TreeGrafter"/>
</dbReference>
<dbReference type="OrthoDB" id="2801544at2759"/>
<dbReference type="InterPro" id="IPR027417">
    <property type="entry name" value="P-loop_NTPase"/>
</dbReference>
<dbReference type="InterPro" id="IPR000330">
    <property type="entry name" value="SNF2_N"/>
</dbReference>
<dbReference type="SUPFAM" id="SSF52540">
    <property type="entry name" value="P-loop containing nucleoside triphosphate hydrolases"/>
    <property type="match status" value="2"/>
</dbReference>
<dbReference type="GO" id="GO:0043596">
    <property type="term" value="C:nuclear replication fork"/>
    <property type="evidence" value="ECO:0007669"/>
    <property type="project" value="TreeGrafter"/>
</dbReference>
<dbReference type="Gene3D" id="3.40.50.300">
    <property type="entry name" value="P-loop containing nucleotide triphosphate hydrolases"/>
    <property type="match status" value="1"/>
</dbReference>
<evidence type="ECO:0000313" key="6">
    <source>
        <dbReference type="Proteomes" id="UP000657918"/>
    </source>
</evidence>
<proteinExistence type="predicted"/>
<evidence type="ECO:0000259" key="3">
    <source>
        <dbReference type="PROSITE" id="PS51192"/>
    </source>
</evidence>
<dbReference type="AlphaFoldDB" id="A0A835JN50"/>
<dbReference type="CDD" id="cd00085">
    <property type="entry name" value="HNHc"/>
    <property type="match status" value="1"/>
</dbReference>
<dbReference type="PROSITE" id="PS51194">
    <property type="entry name" value="HELICASE_CTER"/>
    <property type="match status" value="1"/>
</dbReference>
<dbReference type="Gene3D" id="1.10.30.50">
    <property type="match status" value="1"/>
</dbReference>
<dbReference type="GO" id="GO:0008270">
    <property type="term" value="F:zinc ion binding"/>
    <property type="evidence" value="ECO:0007669"/>
    <property type="project" value="InterPro"/>
</dbReference>
<dbReference type="InterPro" id="IPR049730">
    <property type="entry name" value="SNF2/RAD54-like_C"/>
</dbReference>
<dbReference type="SMART" id="SM00487">
    <property type="entry name" value="DEXDc"/>
    <property type="match status" value="1"/>
</dbReference>
<dbReference type="Pfam" id="PF00271">
    <property type="entry name" value="Helicase_C"/>
    <property type="match status" value="1"/>
</dbReference>
<dbReference type="PANTHER" id="PTHR45766:SF5">
    <property type="entry name" value="SNF2 DOMAIN-CONTAINING PROTEIN _ HELICASE DOMAIN-CONTAINING PROTEIN _ HNH ENDONUCLEASE DOMAIN-CONTAINING PROTEIN"/>
    <property type="match status" value="1"/>
</dbReference>
<dbReference type="InterPro" id="IPR002711">
    <property type="entry name" value="HNH"/>
</dbReference>
<dbReference type="GO" id="GO:0016787">
    <property type="term" value="F:hydrolase activity"/>
    <property type="evidence" value="ECO:0007669"/>
    <property type="project" value="UniProtKB-KW"/>
</dbReference>
<dbReference type="Gene3D" id="3.40.50.10810">
    <property type="entry name" value="Tandem AAA-ATPase domain"/>
    <property type="match status" value="1"/>
</dbReference>
<organism evidence="5 6">
    <name type="scientific">Salix dunnii</name>
    <dbReference type="NCBI Taxonomy" id="1413687"/>
    <lineage>
        <taxon>Eukaryota</taxon>
        <taxon>Viridiplantae</taxon>
        <taxon>Streptophyta</taxon>
        <taxon>Embryophyta</taxon>
        <taxon>Tracheophyta</taxon>
        <taxon>Spermatophyta</taxon>
        <taxon>Magnoliopsida</taxon>
        <taxon>eudicotyledons</taxon>
        <taxon>Gunneridae</taxon>
        <taxon>Pentapetalae</taxon>
        <taxon>rosids</taxon>
        <taxon>fabids</taxon>
        <taxon>Malpighiales</taxon>
        <taxon>Salicaceae</taxon>
        <taxon>Saliceae</taxon>
        <taxon>Salix</taxon>
    </lineage>
</organism>
<dbReference type="InterPro" id="IPR014001">
    <property type="entry name" value="Helicase_ATP-bd"/>
</dbReference>
<dbReference type="GO" id="GO:0005524">
    <property type="term" value="F:ATP binding"/>
    <property type="evidence" value="ECO:0007669"/>
    <property type="project" value="InterPro"/>
</dbReference>
<dbReference type="GO" id="GO:0006281">
    <property type="term" value="P:DNA repair"/>
    <property type="evidence" value="ECO:0007669"/>
    <property type="project" value="TreeGrafter"/>
</dbReference>
<dbReference type="InterPro" id="IPR038718">
    <property type="entry name" value="SNF2-like_sf"/>
</dbReference>